<reference evidence="3 4" key="1">
    <citation type="submission" date="2020-07" db="EMBL/GenBank/DDBJ databases">
        <title>Taxonomic revisions and descriptions of new bacterial species based on genomic comparisons in the high-G+C-content subgroup of the family Alcaligenaceae.</title>
        <authorList>
            <person name="Szabo A."/>
            <person name="Felfoldi T."/>
        </authorList>
    </citation>
    <scope>NUCLEOTIDE SEQUENCE [LARGE SCALE GENOMIC DNA]</scope>
    <source>
        <strain evidence="3 4">DSM 25667</strain>
    </source>
</reference>
<dbReference type="GO" id="GO:0005829">
    <property type="term" value="C:cytosol"/>
    <property type="evidence" value="ECO:0007669"/>
    <property type="project" value="TreeGrafter"/>
</dbReference>
<evidence type="ECO:0000313" key="3">
    <source>
        <dbReference type="EMBL" id="NYT85489.1"/>
    </source>
</evidence>
<dbReference type="GO" id="GO:0002949">
    <property type="term" value="P:tRNA threonylcarbamoyladenosine modification"/>
    <property type="evidence" value="ECO:0007669"/>
    <property type="project" value="InterPro"/>
</dbReference>
<proteinExistence type="inferred from homology"/>
<protein>
    <recommendedName>
        <fullName evidence="1">[Ribosomal protein bS18]-alanine N-acetyltransferase</fullName>
        <ecNumber evidence="1">2.3.1.266</ecNumber>
    </recommendedName>
</protein>
<dbReference type="EMBL" id="JACCEV010000002">
    <property type="protein sequence ID" value="NYT85489.1"/>
    <property type="molecule type" value="Genomic_DNA"/>
</dbReference>
<comment type="catalytic activity">
    <reaction evidence="1">
        <text>N-terminal L-alanyl-[ribosomal protein bS18] + acetyl-CoA = N-terminal N(alpha)-acetyl-L-alanyl-[ribosomal protein bS18] + CoA + H(+)</text>
        <dbReference type="Rhea" id="RHEA:43756"/>
        <dbReference type="Rhea" id="RHEA-COMP:10676"/>
        <dbReference type="Rhea" id="RHEA-COMP:10677"/>
        <dbReference type="ChEBI" id="CHEBI:15378"/>
        <dbReference type="ChEBI" id="CHEBI:57287"/>
        <dbReference type="ChEBI" id="CHEBI:57288"/>
        <dbReference type="ChEBI" id="CHEBI:64718"/>
        <dbReference type="ChEBI" id="CHEBI:83683"/>
        <dbReference type="EC" id="2.3.1.266"/>
    </reaction>
</comment>
<dbReference type="CDD" id="cd04301">
    <property type="entry name" value="NAT_SF"/>
    <property type="match status" value="1"/>
</dbReference>
<dbReference type="SUPFAM" id="SSF53067">
    <property type="entry name" value="Actin-like ATPase domain"/>
    <property type="match status" value="2"/>
</dbReference>
<feature type="domain" description="N-acetyltransferase" evidence="2">
    <location>
        <begin position="266"/>
        <end position="412"/>
    </location>
</feature>
<dbReference type="InterPro" id="IPR006464">
    <property type="entry name" value="AcTrfase_RimI/Ard1"/>
</dbReference>
<dbReference type="RefSeq" id="WP_130039076.1">
    <property type="nucleotide sequence ID" value="NZ_JACCEV010000002.1"/>
</dbReference>
<feature type="binding site" evidence="1">
    <location>
        <begin position="333"/>
        <end position="335"/>
    </location>
    <ligand>
        <name>acetyl-CoA</name>
        <dbReference type="ChEBI" id="CHEBI:57288"/>
    </ligand>
</feature>
<dbReference type="InterPro" id="IPR043129">
    <property type="entry name" value="ATPase_NBD"/>
</dbReference>
<organism evidence="3 4">
    <name type="scientific">Pollutimonas harenae</name>
    <dbReference type="NCBI Taxonomy" id="657015"/>
    <lineage>
        <taxon>Bacteria</taxon>
        <taxon>Pseudomonadati</taxon>
        <taxon>Pseudomonadota</taxon>
        <taxon>Betaproteobacteria</taxon>
        <taxon>Burkholderiales</taxon>
        <taxon>Alcaligenaceae</taxon>
        <taxon>Pollutimonas</taxon>
    </lineage>
</organism>
<dbReference type="PANTHER" id="PTHR11735:SF11">
    <property type="entry name" value="TRNA THREONYLCARBAMOYLADENOSINE BIOSYNTHESIS PROTEIN TSAB"/>
    <property type="match status" value="1"/>
</dbReference>
<feature type="active site" description="Proton acceptor" evidence="1">
    <location>
        <position position="367"/>
    </location>
</feature>
<dbReference type="HAMAP" id="MF_02210">
    <property type="entry name" value="RimI"/>
    <property type="match status" value="1"/>
</dbReference>
<dbReference type="InterPro" id="IPR000905">
    <property type="entry name" value="Gcp-like_dom"/>
</dbReference>
<dbReference type="InterPro" id="IPR043690">
    <property type="entry name" value="RimI"/>
</dbReference>
<dbReference type="SUPFAM" id="SSF55729">
    <property type="entry name" value="Acyl-CoA N-acyltransferases (Nat)"/>
    <property type="match status" value="1"/>
</dbReference>
<dbReference type="Gene3D" id="3.30.420.40">
    <property type="match status" value="2"/>
</dbReference>
<keyword evidence="1 3" id="KW-0808">Transferase</keyword>
<dbReference type="NCBIfam" id="TIGR03725">
    <property type="entry name" value="T6A_YeaZ"/>
    <property type="match status" value="1"/>
</dbReference>
<dbReference type="CDD" id="cd24032">
    <property type="entry name" value="ASKHA_NBD_TsaB"/>
    <property type="match status" value="1"/>
</dbReference>
<evidence type="ECO:0000259" key="2">
    <source>
        <dbReference type="PROSITE" id="PS51186"/>
    </source>
</evidence>
<dbReference type="GO" id="GO:0008999">
    <property type="term" value="F:protein-N-terminal-alanine acetyltransferase activity"/>
    <property type="evidence" value="ECO:0007669"/>
    <property type="project" value="UniProtKB-UniRule"/>
</dbReference>
<accession>A0A853H156</accession>
<dbReference type="Pfam" id="PF00583">
    <property type="entry name" value="Acetyltransf_1"/>
    <property type="match status" value="1"/>
</dbReference>
<feature type="binding site" evidence="1">
    <location>
        <position position="372"/>
    </location>
    <ligand>
        <name>acetyl-CoA</name>
        <dbReference type="ChEBI" id="CHEBI:57288"/>
    </ligand>
</feature>
<keyword evidence="4" id="KW-1185">Reference proteome</keyword>
<feature type="active site" description="Proton donor" evidence="1">
    <location>
        <position position="379"/>
    </location>
</feature>
<dbReference type="OrthoDB" id="9796919at2"/>
<dbReference type="PANTHER" id="PTHR11735">
    <property type="entry name" value="TRNA N6-ADENOSINE THREONYLCARBAMOYLTRANSFERASE"/>
    <property type="match status" value="1"/>
</dbReference>
<gene>
    <name evidence="3" type="primary">tsaB</name>
    <name evidence="1" type="synonym">rimI</name>
    <name evidence="3" type="ORF">H0A62_07735</name>
</gene>
<dbReference type="Gene3D" id="3.40.630.30">
    <property type="match status" value="1"/>
</dbReference>
<comment type="function">
    <text evidence="1">Acetylates the N-terminal alanine of ribosomal protein bS18.</text>
</comment>
<dbReference type="EC" id="2.3.1.266" evidence="1"/>
<sequence length="412" mass="43875">MTLHLLALETSSSLCGVALLSRGDDGAIDLKLLEHDAVSEHAERMLPMVDELLELAGITPNRLSAVAFGQGPGGFTGLRVACGVAQGMAFALDIPVIPVPSLQAAAAREHIALSGSAPLQIVVQDARMGEIYLAAYQAGLDSGRAAWQEVQAPILLDAAQLGNWLDFAAQAWGLAHSPGARLLGDAIQACPALADIASGRDWLKVGAPLRSDASSVARLALQVWQEGGGIAPELAAPLYVRDKVAYTTMERELGAGGNPRAPEGFIVLERMQAAHLDAVTDIEASVQAFPWTRGNFADGLQTGYDAWVAMQSGKVVGFCMTMLAPDVAHLLVIAVSPACQSAGVGTQLLRRCEQEALRRGLGTIVLEVRPSNEKALRFYRHRGFELLATRKDYYPAEHGKREDACVMTKRLV</sequence>
<dbReference type="InterPro" id="IPR000182">
    <property type="entry name" value="GNAT_dom"/>
</dbReference>
<comment type="caution">
    <text evidence="1">Lacks conserved residue(s) required for the propagation of feature annotation.</text>
</comment>
<evidence type="ECO:0000256" key="1">
    <source>
        <dbReference type="HAMAP-Rule" id="MF_02210"/>
    </source>
</evidence>
<dbReference type="AlphaFoldDB" id="A0A853H156"/>
<comment type="caution">
    <text evidence="3">The sequence shown here is derived from an EMBL/GenBank/DDBJ whole genome shotgun (WGS) entry which is preliminary data.</text>
</comment>
<comment type="subcellular location">
    <subcellularLocation>
        <location evidence="1">Cytoplasm</location>
    </subcellularLocation>
</comment>
<dbReference type="NCBIfam" id="TIGR01575">
    <property type="entry name" value="rimI"/>
    <property type="match status" value="1"/>
</dbReference>
<evidence type="ECO:0000313" key="4">
    <source>
        <dbReference type="Proteomes" id="UP000554144"/>
    </source>
</evidence>
<dbReference type="InterPro" id="IPR022496">
    <property type="entry name" value="T6A_TsaB"/>
</dbReference>
<name>A0A853H156_9BURK</name>
<dbReference type="Proteomes" id="UP000554144">
    <property type="component" value="Unassembled WGS sequence"/>
</dbReference>
<dbReference type="Pfam" id="PF00814">
    <property type="entry name" value="TsaD"/>
    <property type="match status" value="1"/>
</dbReference>
<keyword evidence="1" id="KW-0963">Cytoplasm</keyword>
<keyword evidence="1" id="KW-0012">Acyltransferase</keyword>
<dbReference type="PROSITE" id="PS51186">
    <property type="entry name" value="GNAT"/>
    <property type="match status" value="1"/>
</dbReference>
<comment type="similarity">
    <text evidence="1">Belongs to the acetyltransferase family. RimI subfamily.</text>
</comment>
<dbReference type="InterPro" id="IPR016181">
    <property type="entry name" value="Acyl_CoA_acyltransferase"/>
</dbReference>